<dbReference type="PANTHER" id="PTHR46424:SF1">
    <property type="entry name" value="UBX DOMAIN-CONTAINING PROTEIN 4"/>
    <property type="match status" value="1"/>
</dbReference>
<evidence type="ECO:0000256" key="1">
    <source>
        <dbReference type="ARBA" id="ARBA00040925"/>
    </source>
</evidence>
<feature type="domain" description="UBX" evidence="5">
    <location>
        <begin position="258"/>
        <end position="333"/>
    </location>
</feature>
<reference evidence="7" key="2">
    <citation type="submission" date="2020-10" db="UniProtKB">
        <authorList>
            <consortium name="WormBaseParasite"/>
        </authorList>
    </citation>
    <scope>IDENTIFICATION</scope>
</reference>
<keyword evidence="6" id="KW-1185">Reference proteome</keyword>
<evidence type="ECO:0000256" key="3">
    <source>
        <dbReference type="SAM" id="MobiDB-lite"/>
    </source>
</evidence>
<feature type="coiled-coil region" evidence="2">
    <location>
        <begin position="143"/>
        <end position="246"/>
    </location>
</feature>
<dbReference type="GO" id="GO:0036503">
    <property type="term" value="P:ERAD pathway"/>
    <property type="evidence" value="ECO:0007669"/>
    <property type="project" value="TreeGrafter"/>
</dbReference>
<organism evidence="6 7">
    <name type="scientific">Panagrellus redivivus</name>
    <name type="common">Microworm</name>
    <dbReference type="NCBI Taxonomy" id="6233"/>
    <lineage>
        <taxon>Eukaryota</taxon>
        <taxon>Metazoa</taxon>
        <taxon>Ecdysozoa</taxon>
        <taxon>Nematoda</taxon>
        <taxon>Chromadorea</taxon>
        <taxon>Rhabditida</taxon>
        <taxon>Tylenchina</taxon>
        <taxon>Panagrolaimomorpha</taxon>
        <taxon>Panagrolaimoidea</taxon>
        <taxon>Panagrolaimidae</taxon>
        <taxon>Panagrellus</taxon>
    </lineage>
</organism>
<dbReference type="Pfam" id="PF00789">
    <property type="entry name" value="UBX"/>
    <property type="match status" value="1"/>
</dbReference>
<dbReference type="WBParaSite" id="Pan_g9937.t1">
    <property type="protein sequence ID" value="Pan_g9937.t1"/>
    <property type="gene ID" value="Pan_g9937"/>
</dbReference>
<reference evidence="6" key="1">
    <citation type="journal article" date="2013" name="Genetics">
        <title>The draft genome and transcriptome of Panagrellus redivivus are shaped by the harsh demands of a free-living lifestyle.</title>
        <authorList>
            <person name="Srinivasan J."/>
            <person name="Dillman A.R."/>
            <person name="Macchietto M.G."/>
            <person name="Heikkinen L."/>
            <person name="Lakso M."/>
            <person name="Fracchia K.M."/>
            <person name="Antoshechkin I."/>
            <person name="Mortazavi A."/>
            <person name="Wong G."/>
            <person name="Sternberg P.W."/>
        </authorList>
    </citation>
    <scope>NUCLEOTIDE SEQUENCE [LARGE SCALE GENOMIC DNA]</scope>
    <source>
        <strain evidence="6">MT8872</strain>
    </source>
</reference>
<dbReference type="CDD" id="cd01767">
    <property type="entry name" value="UBX"/>
    <property type="match status" value="1"/>
</dbReference>
<dbReference type="PROSITE" id="PS50033">
    <property type="entry name" value="UBX"/>
    <property type="match status" value="1"/>
</dbReference>
<keyword evidence="2" id="KW-0175">Coiled coil</keyword>
<dbReference type="AlphaFoldDB" id="A0A7E4WDB7"/>
<evidence type="ECO:0000313" key="7">
    <source>
        <dbReference type="WBParaSite" id="Pan_g9937.t1"/>
    </source>
</evidence>
<evidence type="ECO:0000256" key="4">
    <source>
        <dbReference type="SAM" id="Phobius"/>
    </source>
</evidence>
<dbReference type="Proteomes" id="UP000492821">
    <property type="component" value="Unassembled WGS sequence"/>
</dbReference>
<proteinExistence type="predicted"/>
<keyword evidence="4" id="KW-0812">Transmembrane</keyword>
<evidence type="ECO:0000256" key="2">
    <source>
        <dbReference type="SAM" id="Coils"/>
    </source>
</evidence>
<dbReference type="Gene3D" id="3.10.20.90">
    <property type="entry name" value="Phosphatidylinositol 3-kinase Catalytic Subunit, Chain A, domain 1"/>
    <property type="match status" value="1"/>
</dbReference>
<feature type="compositionally biased region" description="Polar residues" evidence="3">
    <location>
        <begin position="394"/>
        <end position="405"/>
    </location>
</feature>
<evidence type="ECO:0000259" key="5">
    <source>
        <dbReference type="PROSITE" id="PS50033"/>
    </source>
</evidence>
<protein>
    <recommendedName>
        <fullName evidence="1">UBX domain-containing protein 4</fullName>
    </recommendedName>
</protein>
<feature type="compositionally biased region" description="Basic and acidic residues" evidence="3">
    <location>
        <begin position="411"/>
        <end position="429"/>
    </location>
</feature>
<dbReference type="GO" id="GO:0005783">
    <property type="term" value="C:endoplasmic reticulum"/>
    <property type="evidence" value="ECO:0007669"/>
    <property type="project" value="TreeGrafter"/>
</dbReference>
<dbReference type="InterPro" id="IPR001012">
    <property type="entry name" value="UBX_dom"/>
</dbReference>
<dbReference type="SUPFAM" id="SSF54236">
    <property type="entry name" value="Ubiquitin-like"/>
    <property type="match status" value="1"/>
</dbReference>
<dbReference type="SMART" id="SM00166">
    <property type="entry name" value="UBX"/>
    <property type="match status" value="1"/>
</dbReference>
<name>A0A7E4WDB7_PANRE</name>
<accession>A0A7E4WDB7</accession>
<sequence>MTDIRWSKSKFADIVERHIAQKKLLIVNLTFSPANATEDTMIQETLLASVDLGDAKYIAAKVNVDIPDAKVKLIKEKYLDFEGPGILVIGFDEAGNEKVYDLIPSLADMGAQFAPILSEYIAYYAKFREANPDFHSEDEEPEVEKTEAEIKAELAERIRKNREIKAEQERIEAHQREIKRIEDGKKALEMQEKIKEVQMKRDIEANKREREAAAKHMAELRERERLDRLERELERKRREELAAGVKKTEKPTYTAPVVNSDDCRICYQFPDGARVMKVYKSSVSFQEVYDGIKDDSHIDGNYKLFQTFPRKAIEEYGKNLVELGLTPASVLAVVKNTSEPESNQVVPRSVNLVRNTLLTVYMMAAGLLTSFTSYIGLLFGIGMENPNTPPAASADNNGQSSGNNATRQRQRGGEGRGTRRDGRIGRLGDEDSDNSDANWNGNSTQQR</sequence>
<feature type="region of interest" description="Disordered" evidence="3">
    <location>
        <begin position="389"/>
        <end position="447"/>
    </location>
</feature>
<dbReference type="PANTHER" id="PTHR46424">
    <property type="entry name" value="UBX DOMAIN-CONTAINING PROTEIN 4"/>
    <property type="match status" value="1"/>
</dbReference>
<evidence type="ECO:0000313" key="6">
    <source>
        <dbReference type="Proteomes" id="UP000492821"/>
    </source>
</evidence>
<dbReference type="InterPro" id="IPR029071">
    <property type="entry name" value="Ubiquitin-like_domsf"/>
</dbReference>
<keyword evidence="4" id="KW-1133">Transmembrane helix</keyword>
<feature type="transmembrane region" description="Helical" evidence="4">
    <location>
        <begin position="358"/>
        <end position="381"/>
    </location>
</feature>
<feature type="compositionally biased region" description="Polar residues" evidence="3">
    <location>
        <begin position="435"/>
        <end position="447"/>
    </location>
</feature>
<keyword evidence="4" id="KW-0472">Membrane</keyword>